<dbReference type="InterPro" id="IPR011050">
    <property type="entry name" value="Pectin_lyase_fold/virulence"/>
</dbReference>
<dbReference type="AlphaFoldDB" id="W0ESI4"/>
<dbReference type="EMBL" id="CP007034">
    <property type="protein sequence ID" value="AHF13702.1"/>
    <property type="molecule type" value="Genomic_DNA"/>
</dbReference>
<dbReference type="STRING" id="880074.BARVI_04450"/>
<evidence type="ECO:0008006" key="3">
    <source>
        <dbReference type="Google" id="ProtNLM"/>
    </source>
</evidence>
<dbReference type="Gene3D" id="2.160.20.10">
    <property type="entry name" value="Single-stranded right-handed beta-helix, Pectin lyase-like"/>
    <property type="match status" value="1"/>
</dbReference>
<dbReference type="HOGENOM" id="CLU_523435_0_0_10"/>
<evidence type="ECO:0000313" key="2">
    <source>
        <dbReference type="Proteomes" id="UP000018901"/>
    </source>
</evidence>
<gene>
    <name evidence="1" type="ORF">BARVI_04450</name>
</gene>
<dbReference type="Proteomes" id="UP000018901">
    <property type="component" value="Chromosome"/>
</dbReference>
<organism evidence="1 2">
    <name type="scientific">Barnesiella viscericola DSM 18177</name>
    <dbReference type="NCBI Taxonomy" id="880074"/>
    <lineage>
        <taxon>Bacteria</taxon>
        <taxon>Pseudomonadati</taxon>
        <taxon>Bacteroidota</taxon>
        <taxon>Bacteroidia</taxon>
        <taxon>Bacteroidales</taxon>
        <taxon>Barnesiellaceae</taxon>
        <taxon>Barnesiella</taxon>
    </lineage>
</organism>
<keyword evidence="2" id="KW-1185">Reference proteome</keyword>
<dbReference type="InterPro" id="IPR006626">
    <property type="entry name" value="PbH1"/>
</dbReference>
<proteinExistence type="predicted"/>
<protein>
    <recommendedName>
        <fullName evidence="3">Right handed beta helix domain-containing protein</fullName>
    </recommendedName>
</protein>
<evidence type="ECO:0000313" key="1">
    <source>
        <dbReference type="EMBL" id="AHF13702.1"/>
    </source>
</evidence>
<name>W0ESI4_9BACT</name>
<dbReference type="SUPFAM" id="SSF51126">
    <property type="entry name" value="Pectin lyase-like"/>
    <property type="match status" value="1"/>
</dbReference>
<reference evidence="1 2" key="1">
    <citation type="submission" date="2013-12" db="EMBL/GenBank/DDBJ databases">
        <authorList>
            <consortium name="DOE Joint Genome Institute"/>
            <person name="Eisen J."/>
            <person name="Huntemann M."/>
            <person name="Han J."/>
            <person name="Chen A."/>
            <person name="Kyrpides N."/>
            <person name="Mavromatis K."/>
            <person name="Markowitz V."/>
            <person name="Palaniappan K."/>
            <person name="Ivanova N."/>
            <person name="Schaumberg A."/>
            <person name="Pati A."/>
            <person name="Liolios K."/>
            <person name="Nordberg H.P."/>
            <person name="Cantor M.N."/>
            <person name="Hua S.X."/>
            <person name="Woyke T."/>
        </authorList>
    </citation>
    <scope>NUCLEOTIDE SEQUENCE [LARGE SCALE GENOMIC DNA]</scope>
    <source>
        <strain evidence="2">DSM 18177</strain>
    </source>
</reference>
<dbReference type="SMART" id="SM00710">
    <property type="entry name" value="PbH1"/>
    <property type="match status" value="4"/>
</dbReference>
<dbReference type="InterPro" id="IPR012334">
    <property type="entry name" value="Pectin_lyas_fold"/>
</dbReference>
<dbReference type="eggNOG" id="COG1361">
    <property type="taxonomic scope" value="Bacteria"/>
</dbReference>
<accession>W0ESI4</accession>
<sequence length="510" mass="53837">MLAGSLGVNSFAATKIYVKAGSGNDSYNGQSWGTAFKTVSKAIGSVQDNEETIIYLEPNTVFDTGGQLDLDENKNVTIIGNNTTLRAAEKPGKEGGEGARILRAATGCNLTVRGITFLNGRQVAYAPGGGLFFAGNTLVVDSCIFIDNESDAGGAAIASRGKDVTVRNSYFDGNYIFEGSGYATGAAILQAGVKDVDGSSLRVENCTFYSNDVNKGVGSAISTEDAAASYSNVGEITIVNCTFLANTSKLTNQADVDVTNSDGALMKIINNTFYGNDGALRIGDIYTGELYFINNLVYATGSGIFGDPNYTVNNYRTPIEGYNNIIIGGERGVNEAIDDECFNGKKDQCNNRVETLATYPLSMVALASSLSTDNFVPYLPLTAENSDAVNAGYADGAYADMIPATDIRGLKAVGTRDIGAYEYGATEQSAIASVVADESDFVIARNGDQITVVNTADRHFTLTVVDMLGRTVYSAEGADMLTVNKQDIAARCAIFVLTDGVSKKAEKVML</sequence>
<dbReference type="KEGG" id="bvs:BARVI_04450"/>